<evidence type="ECO:0000313" key="2">
    <source>
        <dbReference type="EMBL" id="ORY91196.1"/>
    </source>
</evidence>
<comment type="caution">
    <text evidence="2">The sequence shown here is derived from an EMBL/GenBank/DDBJ whole genome shotgun (WGS) entry which is preliminary data.</text>
</comment>
<dbReference type="PANTHER" id="PTHR28152">
    <property type="entry name" value="HYDROXYACYL-THIOESTER DEHYDRATASE TYPE 2, MITOCHONDRIAL"/>
    <property type="match status" value="1"/>
</dbReference>
<dbReference type="InParanoid" id="A0A1X2H196"/>
<sequence length="303" mass="34377">MLEQWRENVRAKKVEEVDVIGPSQFNLMGNTVNDVMYRNAHLPPTGTELPPAWHLAYFPPRVPESSLSPDGFEQDWKPPAPFTHRMWAGGELEWNPVNQLKVGDTATMVSTIRDIQFRPGGRRGDSVFVWVDKRISNDKGWALTESRCWVYVQPTQQDNNAPKKPEQKQKAAPPPLPANPDFSLTMLPTPITLFRFSALTFNSHLIHYDNTYATEVENHRGCLVHGPLSFMLMVSELNRHVKSQDPSRFIQSFKYRCQSPLVVNEEIKVQGKVSAENADHYDIWVADPKGNMAVKGSAVVGHY</sequence>
<dbReference type="Proteomes" id="UP000242180">
    <property type="component" value="Unassembled WGS sequence"/>
</dbReference>
<dbReference type="AlphaFoldDB" id="A0A1X2H196"/>
<dbReference type="FunCoup" id="A0A1X2H196">
    <property type="interactions" value="188"/>
</dbReference>
<dbReference type="GO" id="GO:0019171">
    <property type="term" value="F:(3R)-hydroxyacyl-[acyl-carrier-protein] dehydratase activity"/>
    <property type="evidence" value="ECO:0007669"/>
    <property type="project" value="TreeGrafter"/>
</dbReference>
<dbReference type="OMA" id="IHYDRRY"/>
<feature type="region of interest" description="Disordered" evidence="1">
    <location>
        <begin position="156"/>
        <end position="179"/>
    </location>
</feature>
<gene>
    <name evidence="2" type="ORF">BCR43DRAFT_532828</name>
</gene>
<evidence type="ECO:0008006" key="4">
    <source>
        <dbReference type="Google" id="ProtNLM"/>
    </source>
</evidence>
<dbReference type="STRING" id="13706.A0A1X2H196"/>
<proteinExistence type="predicted"/>
<dbReference type="InterPro" id="IPR052741">
    <property type="entry name" value="Mitochondrial_HTD2"/>
</dbReference>
<keyword evidence="3" id="KW-1185">Reference proteome</keyword>
<dbReference type="EMBL" id="MCGN01000011">
    <property type="protein sequence ID" value="ORY91196.1"/>
    <property type="molecule type" value="Genomic_DNA"/>
</dbReference>
<dbReference type="GO" id="GO:0005739">
    <property type="term" value="C:mitochondrion"/>
    <property type="evidence" value="ECO:0007669"/>
    <property type="project" value="TreeGrafter"/>
</dbReference>
<name>A0A1X2H196_SYNRA</name>
<dbReference type="PANTHER" id="PTHR28152:SF1">
    <property type="entry name" value="HYDROXYACYL-THIOESTER DEHYDRATASE TYPE 2, MITOCHONDRIAL"/>
    <property type="match status" value="1"/>
</dbReference>
<dbReference type="Gene3D" id="3.10.129.10">
    <property type="entry name" value="Hotdog Thioesterase"/>
    <property type="match status" value="2"/>
</dbReference>
<dbReference type="OrthoDB" id="3257538at2759"/>
<protein>
    <recommendedName>
        <fullName evidence="4">N-terminal of MaoC-like dehydratase domain-containing protein</fullName>
    </recommendedName>
</protein>
<reference evidence="2 3" key="1">
    <citation type="submission" date="2016-07" db="EMBL/GenBank/DDBJ databases">
        <title>Pervasive Adenine N6-methylation of Active Genes in Fungi.</title>
        <authorList>
            <consortium name="DOE Joint Genome Institute"/>
            <person name="Mondo S.J."/>
            <person name="Dannebaum R.O."/>
            <person name="Kuo R.C."/>
            <person name="Labutti K."/>
            <person name="Haridas S."/>
            <person name="Kuo A."/>
            <person name="Salamov A."/>
            <person name="Ahrendt S.R."/>
            <person name="Lipzen A."/>
            <person name="Sullivan W."/>
            <person name="Andreopoulos W.B."/>
            <person name="Clum A."/>
            <person name="Lindquist E."/>
            <person name="Daum C."/>
            <person name="Ramamoorthy G.K."/>
            <person name="Gryganskyi A."/>
            <person name="Culley D."/>
            <person name="Magnuson J.K."/>
            <person name="James T.Y."/>
            <person name="O'Malley M.A."/>
            <person name="Stajich J.E."/>
            <person name="Spatafora J.W."/>
            <person name="Visel A."/>
            <person name="Grigoriev I.V."/>
        </authorList>
    </citation>
    <scope>NUCLEOTIDE SEQUENCE [LARGE SCALE GENOMIC DNA]</scope>
    <source>
        <strain evidence="2 3">NRRL 2496</strain>
    </source>
</reference>
<organism evidence="2 3">
    <name type="scientific">Syncephalastrum racemosum</name>
    <name type="common">Filamentous fungus</name>
    <dbReference type="NCBI Taxonomy" id="13706"/>
    <lineage>
        <taxon>Eukaryota</taxon>
        <taxon>Fungi</taxon>
        <taxon>Fungi incertae sedis</taxon>
        <taxon>Mucoromycota</taxon>
        <taxon>Mucoromycotina</taxon>
        <taxon>Mucoromycetes</taxon>
        <taxon>Mucorales</taxon>
        <taxon>Syncephalastraceae</taxon>
        <taxon>Syncephalastrum</taxon>
    </lineage>
</organism>
<evidence type="ECO:0000256" key="1">
    <source>
        <dbReference type="SAM" id="MobiDB-lite"/>
    </source>
</evidence>
<evidence type="ECO:0000313" key="3">
    <source>
        <dbReference type="Proteomes" id="UP000242180"/>
    </source>
</evidence>
<accession>A0A1X2H196</accession>
<dbReference type="InterPro" id="IPR029069">
    <property type="entry name" value="HotDog_dom_sf"/>
</dbReference>
<dbReference type="SUPFAM" id="SSF54637">
    <property type="entry name" value="Thioesterase/thiol ester dehydrase-isomerase"/>
    <property type="match status" value="1"/>
</dbReference>